<reference evidence="9" key="1">
    <citation type="submission" date="2017-02" db="EMBL/GenBank/DDBJ databases">
        <authorList>
            <person name="Varghese N."/>
            <person name="Submissions S."/>
        </authorList>
    </citation>
    <scope>NUCLEOTIDE SEQUENCE [LARGE SCALE GENOMIC DNA]</scope>
    <source>
        <strain evidence="9">DSM 19608</strain>
    </source>
</reference>
<dbReference type="Pfam" id="PF00535">
    <property type="entry name" value="Glycos_transf_2"/>
    <property type="match status" value="1"/>
</dbReference>
<dbReference type="Gene3D" id="3.90.550.10">
    <property type="entry name" value="Spore Coat Polysaccharide Biosynthesis Protein SpsA, Chain A"/>
    <property type="match status" value="1"/>
</dbReference>
<dbReference type="SUPFAM" id="SSF53448">
    <property type="entry name" value="Nucleotide-diphospho-sugar transferases"/>
    <property type="match status" value="1"/>
</dbReference>
<proteinExistence type="predicted"/>
<evidence type="ECO:0000256" key="3">
    <source>
        <dbReference type="ARBA" id="ARBA00022676"/>
    </source>
</evidence>
<dbReference type="AlphaFoldDB" id="A0A1T4S1H9"/>
<keyword evidence="6" id="KW-0812">Transmembrane</keyword>
<evidence type="ECO:0000256" key="5">
    <source>
        <dbReference type="ARBA" id="ARBA00023136"/>
    </source>
</evidence>
<keyword evidence="4 8" id="KW-0808">Transferase</keyword>
<sequence length="331" mass="36997">MNEIPTISVIIKTYNEEQGIAKTIASIRDSLATYPHEILVADSLSTDQTQQIALDLGVTVVSLVHAEERCCGVGHQLGYLHAQGEFLLLLDGDMQLAPGFIEQGMTFLHTHPDYAGVAGMVEMDEAVSYEFKSRKQRLHQIYPLGDCHHLAGGGLYRKSAIDQLGYLTNRNLHAYEEAELGMRLQKAGFKLHRLGVPYFHHTSYVMSTFALLKHRWRSRYLAASGELLRTSWGTAHFMDAVNTVKNELIFTLYLLTVVVSMIALPWMWVGIAFLPLLAFFLLKAVKNCSVRDALLSIVNLSFFSAGMVRGLCSTLKNPRQAPDNQVIRGKE</sequence>
<evidence type="ECO:0000256" key="6">
    <source>
        <dbReference type="SAM" id="Phobius"/>
    </source>
</evidence>
<keyword evidence="2" id="KW-1003">Cell membrane</keyword>
<gene>
    <name evidence="8" type="ORF">SAMN02745782_02930</name>
</gene>
<evidence type="ECO:0000313" key="9">
    <source>
        <dbReference type="Proteomes" id="UP000190834"/>
    </source>
</evidence>
<comment type="subcellular location">
    <subcellularLocation>
        <location evidence="1">Cell membrane</location>
    </subcellularLocation>
</comment>
<keyword evidence="3" id="KW-0328">Glycosyltransferase</keyword>
<evidence type="ECO:0000256" key="4">
    <source>
        <dbReference type="ARBA" id="ARBA00022679"/>
    </source>
</evidence>
<dbReference type="GO" id="GO:0005886">
    <property type="term" value="C:plasma membrane"/>
    <property type="evidence" value="ECO:0007669"/>
    <property type="project" value="UniProtKB-SubCell"/>
</dbReference>
<feature type="domain" description="Glycosyltransferase 2-like" evidence="7">
    <location>
        <begin position="8"/>
        <end position="161"/>
    </location>
</feature>
<dbReference type="OrthoDB" id="9801954at2"/>
<dbReference type="GO" id="GO:0016757">
    <property type="term" value="F:glycosyltransferase activity"/>
    <property type="evidence" value="ECO:0007669"/>
    <property type="project" value="UniProtKB-KW"/>
</dbReference>
<dbReference type="STRING" id="1123491.SAMN02745782_02930"/>
<dbReference type="RefSeq" id="WP_078927281.1">
    <property type="nucleotide sequence ID" value="NZ_FUXB01000017.1"/>
</dbReference>
<accession>A0A1T4S1H9</accession>
<dbReference type="Proteomes" id="UP000190834">
    <property type="component" value="Unassembled WGS sequence"/>
</dbReference>
<dbReference type="InterPro" id="IPR001173">
    <property type="entry name" value="Glyco_trans_2-like"/>
</dbReference>
<dbReference type="GeneID" id="70582308"/>
<feature type="transmembrane region" description="Helical" evidence="6">
    <location>
        <begin position="252"/>
        <end position="281"/>
    </location>
</feature>
<evidence type="ECO:0000313" key="8">
    <source>
        <dbReference type="EMBL" id="SKA21671.1"/>
    </source>
</evidence>
<keyword evidence="5 6" id="KW-0472">Membrane</keyword>
<dbReference type="PANTHER" id="PTHR43646">
    <property type="entry name" value="GLYCOSYLTRANSFERASE"/>
    <property type="match status" value="1"/>
</dbReference>
<organism evidence="8 9">
    <name type="scientific">Vibrio cincinnatiensis DSM 19608</name>
    <dbReference type="NCBI Taxonomy" id="1123491"/>
    <lineage>
        <taxon>Bacteria</taxon>
        <taxon>Pseudomonadati</taxon>
        <taxon>Pseudomonadota</taxon>
        <taxon>Gammaproteobacteria</taxon>
        <taxon>Vibrionales</taxon>
        <taxon>Vibrionaceae</taxon>
        <taxon>Vibrio</taxon>
    </lineage>
</organism>
<keyword evidence="9" id="KW-1185">Reference proteome</keyword>
<dbReference type="InterPro" id="IPR029044">
    <property type="entry name" value="Nucleotide-diphossugar_trans"/>
</dbReference>
<dbReference type="PANTHER" id="PTHR43646:SF2">
    <property type="entry name" value="GLYCOSYLTRANSFERASE 2-LIKE DOMAIN-CONTAINING PROTEIN"/>
    <property type="match status" value="1"/>
</dbReference>
<dbReference type="CDD" id="cd00761">
    <property type="entry name" value="Glyco_tranf_GTA_type"/>
    <property type="match status" value="1"/>
</dbReference>
<evidence type="ECO:0000256" key="1">
    <source>
        <dbReference type="ARBA" id="ARBA00004236"/>
    </source>
</evidence>
<dbReference type="EMBL" id="FUXB01000017">
    <property type="protein sequence ID" value="SKA21671.1"/>
    <property type="molecule type" value="Genomic_DNA"/>
</dbReference>
<evidence type="ECO:0000256" key="2">
    <source>
        <dbReference type="ARBA" id="ARBA00022475"/>
    </source>
</evidence>
<evidence type="ECO:0000259" key="7">
    <source>
        <dbReference type="Pfam" id="PF00535"/>
    </source>
</evidence>
<name>A0A1T4S1H9_VIBCI</name>
<keyword evidence="6" id="KW-1133">Transmembrane helix</keyword>
<protein>
    <submittedName>
        <fullName evidence="8">Glycosyl transferase family 2</fullName>
    </submittedName>
</protein>